<dbReference type="InterPro" id="IPR000917">
    <property type="entry name" value="Sulfatase_N"/>
</dbReference>
<dbReference type="EMBL" id="BARS01013644">
    <property type="protein sequence ID" value="GAF98510.1"/>
    <property type="molecule type" value="Genomic_DNA"/>
</dbReference>
<feature type="non-terminal residue" evidence="2">
    <location>
        <position position="1"/>
    </location>
</feature>
<dbReference type="AlphaFoldDB" id="X0VD94"/>
<dbReference type="SUPFAM" id="SSF53649">
    <property type="entry name" value="Alkaline phosphatase-like"/>
    <property type="match status" value="1"/>
</dbReference>
<reference evidence="2" key="1">
    <citation type="journal article" date="2014" name="Front. Microbiol.">
        <title>High frequency of phylogenetically diverse reductive dehalogenase-homologous genes in deep subseafloor sedimentary metagenomes.</title>
        <authorList>
            <person name="Kawai M."/>
            <person name="Futagami T."/>
            <person name="Toyoda A."/>
            <person name="Takaki Y."/>
            <person name="Nishi S."/>
            <person name="Hori S."/>
            <person name="Arai W."/>
            <person name="Tsubouchi T."/>
            <person name="Morono Y."/>
            <person name="Uchiyama I."/>
            <person name="Ito T."/>
            <person name="Fujiyama A."/>
            <person name="Inagaki F."/>
            <person name="Takami H."/>
        </authorList>
    </citation>
    <scope>NUCLEOTIDE SEQUENCE</scope>
    <source>
        <strain evidence="2">Expedition CK06-06</strain>
    </source>
</reference>
<comment type="caution">
    <text evidence="2">The sequence shown here is derived from an EMBL/GenBank/DDBJ whole genome shotgun (WGS) entry which is preliminary data.</text>
</comment>
<accession>X0VD94</accession>
<dbReference type="InterPro" id="IPR017850">
    <property type="entry name" value="Alkaline_phosphatase_core_sf"/>
</dbReference>
<proteinExistence type="predicted"/>
<organism evidence="2">
    <name type="scientific">marine sediment metagenome</name>
    <dbReference type="NCBI Taxonomy" id="412755"/>
    <lineage>
        <taxon>unclassified sequences</taxon>
        <taxon>metagenomes</taxon>
        <taxon>ecological metagenomes</taxon>
    </lineage>
</organism>
<dbReference type="Pfam" id="PF00884">
    <property type="entry name" value="Sulfatase"/>
    <property type="match status" value="1"/>
</dbReference>
<evidence type="ECO:0000313" key="2">
    <source>
        <dbReference type="EMBL" id="GAF98510.1"/>
    </source>
</evidence>
<feature type="domain" description="Sulfatase N-terminal" evidence="1">
    <location>
        <begin position="11"/>
        <end position="133"/>
    </location>
</feature>
<feature type="non-terminal residue" evidence="2">
    <location>
        <position position="133"/>
    </location>
</feature>
<protein>
    <recommendedName>
        <fullName evidence="1">Sulfatase N-terminal domain-containing protein</fullName>
    </recommendedName>
</protein>
<sequence length="133" mass="15027">TIPPYHGVHDNEGYQLDKSNVTLAEILKQNGFTTGGIISAFVLDSKFGIDQGFDTYNDQFEQERKTVGDISERIGAEASRFAVNWLNQHKNEKFFLFLHYFDPHSGYVPPEPFASKFAGNLYAGEIAYTDHCI</sequence>
<gene>
    <name evidence="2" type="ORF">S01H1_23558</name>
</gene>
<name>X0VD94_9ZZZZ</name>
<dbReference type="Gene3D" id="3.40.720.10">
    <property type="entry name" value="Alkaline Phosphatase, subunit A"/>
    <property type="match status" value="1"/>
</dbReference>
<evidence type="ECO:0000259" key="1">
    <source>
        <dbReference type="Pfam" id="PF00884"/>
    </source>
</evidence>